<dbReference type="InterPro" id="IPR009742">
    <property type="entry name" value="Curlin_rpt"/>
</dbReference>
<dbReference type="Proteomes" id="UP000032352">
    <property type="component" value="Chromosome"/>
</dbReference>
<proteinExistence type="inferred from homology"/>
<dbReference type="GO" id="GO:0009289">
    <property type="term" value="C:pilus"/>
    <property type="evidence" value="ECO:0007669"/>
    <property type="project" value="InterPro"/>
</dbReference>
<keyword evidence="2" id="KW-0732">Signal</keyword>
<sequence>MSLSLSTSVDITSAEQHQQLVISQYGILNKATIKQTANAANRISVSQHGSNNVLDIGQYGYGNIVSLEQEGNGNQADVIQQGDANIVNVSQFGEQTIAIHQIGNEMVVNISQY</sequence>
<dbReference type="RefSeq" id="WP_053046514.1">
    <property type="nucleotide sequence ID" value="NZ_CP059733.1"/>
</dbReference>
<protein>
    <submittedName>
        <fullName evidence="3">Curlin subunit CsgB</fullName>
    </submittedName>
</protein>
<keyword evidence="4" id="KW-1185">Reference proteome</keyword>
<evidence type="ECO:0000256" key="2">
    <source>
        <dbReference type="ARBA" id="ARBA00022729"/>
    </source>
</evidence>
<reference evidence="3 4" key="2">
    <citation type="journal article" date="2022" name="Mar. Drugs">
        <title>Bioassay-Guided Fractionation Leads to the Detection of Cholic Acid Generated by the Rare Thalassomonas sp.</title>
        <authorList>
            <person name="Pheiffer F."/>
            <person name="Schneider Y.K."/>
            <person name="Hansen E.H."/>
            <person name="Andersen J.H."/>
            <person name="Isaksson J."/>
            <person name="Busche T."/>
            <person name="R C."/>
            <person name="Kalinowski J."/>
            <person name="Zyl L.V."/>
            <person name="Trindade M."/>
        </authorList>
    </citation>
    <scope>NUCLEOTIDE SEQUENCE [LARGE SCALE GENOMIC DNA]</scope>
    <source>
        <strain evidence="3 4">XOM25</strain>
    </source>
</reference>
<evidence type="ECO:0000313" key="4">
    <source>
        <dbReference type="Proteomes" id="UP000032352"/>
    </source>
</evidence>
<dbReference type="AlphaFoldDB" id="A0AAE9Z012"/>
<dbReference type="EMBL" id="CP059733">
    <property type="protein sequence ID" value="WDE03590.1"/>
    <property type="molecule type" value="Genomic_DNA"/>
</dbReference>
<gene>
    <name evidence="3" type="ORF">SG34_019690</name>
</gene>
<dbReference type="KEGG" id="tvd:SG34_019690"/>
<accession>A0AAE9Z012</accession>
<organism evidence="3 4">
    <name type="scientific">Thalassomonas viridans</name>
    <dbReference type="NCBI Taxonomy" id="137584"/>
    <lineage>
        <taxon>Bacteria</taxon>
        <taxon>Pseudomonadati</taxon>
        <taxon>Pseudomonadota</taxon>
        <taxon>Gammaproteobacteria</taxon>
        <taxon>Alteromonadales</taxon>
        <taxon>Colwelliaceae</taxon>
        <taxon>Thalassomonas</taxon>
    </lineage>
</organism>
<evidence type="ECO:0000256" key="1">
    <source>
        <dbReference type="ARBA" id="ARBA00009766"/>
    </source>
</evidence>
<name>A0AAE9Z012_9GAMM</name>
<evidence type="ECO:0000313" key="3">
    <source>
        <dbReference type="EMBL" id="WDE03590.1"/>
    </source>
</evidence>
<comment type="similarity">
    <text evidence="1">Belongs to the CsgA/CsgB family.</text>
</comment>
<reference evidence="3 4" key="1">
    <citation type="journal article" date="2015" name="Genome Announc.">
        <title>Draft Genome Sequences of Marine Isolates of Thalassomonas viridans and Thalassomonas actiniarum.</title>
        <authorList>
            <person name="Olonade I."/>
            <person name="van Zyl L.J."/>
            <person name="Trindade M."/>
        </authorList>
    </citation>
    <scope>NUCLEOTIDE SEQUENCE [LARGE SCALE GENOMIC DNA]</scope>
    <source>
        <strain evidence="3 4">XOM25</strain>
    </source>
</reference>
<dbReference type="Pfam" id="PF07012">
    <property type="entry name" value="Curlin_rpt"/>
    <property type="match status" value="1"/>
</dbReference>
<dbReference type="GO" id="GO:0007155">
    <property type="term" value="P:cell adhesion"/>
    <property type="evidence" value="ECO:0007669"/>
    <property type="project" value="InterPro"/>
</dbReference>